<reference evidence="9" key="1">
    <citation type="submission" date="2025-08" db="UniProtKB">
        <authorList>
            <consortium name="RefSeq"/>
        </authorList>
    </citation>
    <scope>IDENTIFICATION</scope>
    <source>
        <strain evidence="9">15112-1751.03</strain>
        <tissue evidence="9">Whole Adult</tissue>
    </source>
</reference>
<gene>
    <name evidence="9" type="primary">LOC117567579</name>
</gene>
<feature type="binding site" evidence="5">
    <location>
        <begin position="123"/>
        <end position="136"/>
    </location>
    <ligand>
        <name>acetyl-CoA</name>
        <dbReference type="ChEBI" id="CHEBI:57288"/>
    </ligand>
</feature>
<dbReference type="OrthoDB" id="447510at2759"/>
<dbReference type="FunFam" id="3.40.630.30:FF:000060">
    <property type="entry name" value="Alpha-tubulin N-acetyltransferase 1"/>
    <property type="match status" value="1"/>
</dbReference>
<feature type="compositionally biased region" description="Gly residues" evidence="6">
    <location>
        <begin position="281"/>
        <end position="291"/>
    </location>
</feature>
<keyword evidence="1 5" id="KW-0808">Transferase</keyword>
<evidence type="ECO:0000256" key="4">
    <source>
        <dbReference type="ARBA" id="ARBA00066570"/>
    </source>
</evidence>
<dbReference type="RefSeq" id="XP_034103551.1">
    <property type="nucleotide sequence ID" value="XM_034247660.2"/>
</dbReference>
<dbReference type="GO" id="GO:0005874">
    <property type="term" value="C:microtubule"/>
    <property type="evidence" value="ECO:0007669"/>
    <property type="project" value="InterPro"/>
</dbReference>
<dbReference type="InterPro" id="IPR007965">
    <property type="entry name" value="GNAT_ATAT"/>
</dbReference>
<dbReference type="GO" id="GO:0048666">
    <property type="term" value="P:neuron development"/>
    <property type="evidence" value="ECO:0007669"/>
    <property type="project" value="UniProtKB-UniRule"/>
</dbReference>
<evidence type="ECO:0000256" key="6">
    <source>
        <dbReference type="SAM" id="MobiDB-lite"/>
    </source>
</evidence>
<dbReference type="HAMAP" id="MF_03130">
    <property type="entry name" value="mec17"/>
    <property type="match status" value="1"/>
</dbReference>
<dbReference type="PANTHER" id="PTHR12327">
    <property type="entry name" value="ALPHA-TUBULIN N-ACETYLTRANSFERASE 1"/>
    <property type="match status" value="1"/>
</dbReference>
<comment type="catalytic activity">
    <reaction evidence="3 5">
        <text>L-lysyl-[alpha-tubulin] + acetyl-CoA = N(6)-acetyl-L-lysyl-[alpha-tubulin] + CoA + H(+)</text>
        <dbReference type="Rhea" id="RHEA:15277"/>
        <dbReference type="Rhea" id="RHEA-COMP:11278"/>
        <dbReference type="Rhea" id="RHEA-COMP:11279"/>
        <dbReference type="ChEBI" id="CHEBI:15378"/>
        <dbReference type="ChEBI" id="CHEBI:29969"/>
        <dbReference type="ChEBI" id="CHEBI:57287"/>
        <dbReference type="ChEBI" id="CHEBI:57288"/>
        <dbReference type="ChEBI" id="CHEBI:61930"/>
        <dbReference type="EC" id="2.3.1.108"/>
    </reaction>
</comment>
<feature type="site" description="Crucial for catalytic activity" evidence="5">
    <location>
        <position position="57"/>
    </location>
</feature>
<name>A0A6P8WIN8_DROAB</name>
<keyword evidence="8" id="KW-1185">Reference proteome</keyword>
<dbReference type="InterPro" id="IPR038746">
    <property type="entry name" value="Atat"/>
</dbReference>
<dbReference type="Pfam" id="PF05301">
    <property type="entry name" value="Acetyltransf_16"/>
    <property type="match status" value="1"/>
</dbReference>
<feature type="domain" description="N-acetyltransferase" evidence="7">
    <location>
        <begin position="2"/>
        <end position="189"/>
    </location>
</feature>
<organism evidence="8 9">
    <name type="scientific">Drosophila albomicans</name>
    <name type="common">Fruit fly</name>
    <dbReference type="NCBI Taxonomy" id="7291"/>
    <lineage>
        <taxon>Eukaryota</taxon>
        <taxon>Metazoa</taxon>
        <taxon>Ecdysozoa</taxon>
        <taxon>Arthropoda</taxon>
        <taxon>Hexapoda</taxon>
        <taxon>Insecta</taxon>
        <taxon>Pterygota</taxon>
        <taxon>Neoptera</taxon>
        <taxon>Endopterygota</taxon>
        <taxon>Diptera</taxon>
        <taxon>Brachycera</taxon>
        <taxon>Muscomorpha</taxon>
        <taxon>Ephydroidea</taxon>
        <taxon>Drosophilidae</taxon>
        <taxon>Drosophila</taxon>
    </lineage>
</organism>
<feature type="binding site" evidence="5">
    <location>
        <begin position="159"/>
        <end position="168"/>
    </location>
    <ligand>
        <name>acetyl-CoA</name>
        <dbReference type="ChEBI" id="CHEBI:57288"/>
    </ligand>
</feature>
<dbReference type="Gene3D" id="3.40.630.30">
    <property type="match status" value="1"/>
</dbReference>
<evidence type="ECO:0000256" key="1">
    <source>
        <dbReference type="ARBA" id="ARBA00022679"/>
    </source>
</evidence>
<proteinExistence type="inferred from homology"/>
<keyword evidence="2 5" id="KW-0012">Acyltransferase</keyword>
<dbReference type="PROSITE" id="PS51730">
    <property type="entry name" value="GNAT_ATAT"/>
    <property type="match status" value="1"/>
</dbReference>
<evidence type="ECO:0000259" key="7">
    <source>
        <dbReference type="PROSITE" id="PS51730"/>
    </source>
</evidence>
<accession>A0A6P8WIN8</accession>
<feature type="region of interest" description="Disordered" evidence="6">
    <location>
        <begin position="195"/>
        <end position="214"/>
    </location>
</feature>
<evidence type="ECO:0000256" key="5">
    <source>
        <dbReference type="HAMAP-Rule" id="MF_03130"/>
    </source>
</evidence>
<evidence type="ECO:0000313" key="8">
    <source>
        <dbReference type="Proteomes" id="UP000515160"/>
    </source>
</evidence>
<feature type="compositionally biased region" description="Basic and acidic residues" evidence="6">
    <location>
        <begin position="230"/>
        <end position="242"/>
    </location>
</feature>
<dbReference type="Proteomes" id="UP000515160">
    <property type="component" value="Chromosome 3"/>
</dbReference>
<sequence>MVDFRFDIKPLFPQPIIKVTSNLLPHTFRGDRRQCLDATSKMSEIIDQLGQLSAISQGLSKPVTTAQRLRMSENQTIYLLADPEAGNNGVVTGLLKVGTKDLYLFDEKGQTRKMENSPSILDFYVHESRQRAGLGKRLFETMLREEQWTPLKCSVDRPSEKLLAFLGKHYGLVRTIPQANNFVLYEGFFNDGSTSNGRNGHDSPLSQKNGLHITNSPNTQLFGATYLGDEANKRSSGGRRDSGSQQQSSLLQQITQISPNGRYGAPRPTCSMAEIIHAGSGNSGKGGGGSGAESSRIK</sequence>
<feature type="compositionally biased region" description="Low complexity" evidence="6">
    <location>
        <begin position="243"/>
        <end position="253"/>
    </location>
</feature>
<dbReference type="GO" id="GO:0019799">
    <property type="term" value="F:tubulin N-acetyltransferase activity"/>
    <property type="evidence" value="ECO:0007669"/>
    <property type="project" value="UniProtKB-UniRule"/>
</dbReference>
<protein>
    <recommendedName>
        <fullName evidence="4 5">Alpha-tubulin N-acetyltransferase</fullName>
        <shortName evidence="5">Alpha-TAT</shortName>
        <shortName evidence="5">TAT</shortName>
        <ecNumber evidence="4 5">2.3.1.108</ecNumber>
    </recommendedName>
    <alternativeName>
        <fullName evidence="5">Acetyltransferase mec-17 homolog</fullName>
    </alternativeName>
</protein>
<evidence type="ECO:0000313" key="9">
    <source>
        <dbReference type="RefSeq" id="XP_034103551.1"/>
    </source>
</evidence>
<feature type="region of interest" description="Disordered" evidence="6">
    <location>
        <begin position="229"/>
        <end position="298"/>
    </location>
</feature>
<dbReference type="GO" id="GO:0070507">
    <property type="term" value="P:regulation of microtubule cytoskeleton organization"/>
    <property type="evidence" value="ECO:0007669"/>
    <property type="project" value="UniProtKB-UniRule"/>
</dbReference>
<evidence type="ECO:0000256" key="2">
    <source>
        <dbReference type="ARBA" id="ARBA00023315"/>
    </source>
</evidence>
<dbReference type="AlphaFoldDB" id="A0A6P8WIN8"/>
<dbReference type="EC" id="2.3.1.108" evidence="4 5"/>
<comment type="function">
    <text evidence="5">Specifically acetylates 'Lys-40' in alpha-tubulin on the lumenal side of microtubules. Promotes microtubule destabilization and accelerates microtubule dynamics; this activity may be independent of acetylation activity. Acetylates alpha-tubulin with a slow enzymatic rate, due to a catalytic site that is not optimized for acetyl transfer. Enters the microtubule through each end and diffuses quickly throughout the lumen of microtubules. Acetylates only long/old microtubules because of its slow acetylation rate since it does not have time to act on dynamically unstable microtubules before the enzyme is released.</text>
</comment>
<dbReference type="PANTHER" id="PTHR12327:SF0">
    <property type="entry name" value="ALPHA-TUBULIN N-ACETYLTRANSFERASE 1"/>
    <property type="match status" value="1"/>
</dbReference>
<dbReference type="CDD" id="cd04301">
    <property type="entry name" value="NAT_SF"/>
    <property type="match status" value="1"/>
</dbReference>
<comment type="similarity">
    <text evidence="5">Belongs to the acetyltransferase ATAT1 family.</text>
</comment>
<evidence type="ECO:0000256" key="3">
    <source>
        <dbReference type="ARBA" id="ARBA00051998"/>
    </source>
</evidence>
<dbReference type="GeneID" id="117567579"/>